<feature type="domain" description="DUF3048" evidence="3">
    <location>
        <begin position="220"/>
        <end position="328"/>
    </location>
</feature>
<dbReference type="RefSeq" id="WP_335962707.1">
    <property type="nucleotide sequence ID" value="NZ_JAXBLX010000033.1"/>
</dbReference>
<feature type="signal peptide" evidence="1">
    <location>
        <begin position="1"/>
        <end position="19"/>
    </location>
</feature>
<evidence type="ECO:0000313" key="5">
    <source>
        <dbReference type="Proteomes" id="UP001589838"/>
    </source>
</evidence>
<gene>
    <name evidence="4" type="ORF">ACFFHM_01520</name>
</gene>
<keyword evidence="5" id="KW-1185">Reference proteome</keyword>
<accession>A0ABV6K7F8</accession>
<evidence type="ECO:0000313" key="4">
    <source>
        <dbReference type="EMBL" id="MFC0469251.1"/>
    </source>
</evidence>
<organism evidence="4 5">
    <name type="scientific">Halalkalibacter kiskunsagensis</name>
    <dbReference type="NCBI Taxonomy" id="1548599"/>
    <lineage>
        <taxon>Bacteria</taxon>
        <taxon>Bacillati</taxon>
        <taxon>Bacillota</taxon>
        <taxon>Bacilli</taxon>
        <taxon>Bacillales</taxon>
        <taxon>Bacillaceae</taxon>
        <taxon>Halalkalibacter</taxon>
    </lineage>
</organism>
<evidence type="ECO:0000259" key="3">
    <source>
        <dbReference type="Pfam" id="PF17479"/>
    </source>
</evidence>
<reference evidence="4 5" key="1">
    <citation type="submission" date="2024-09" db="EMBL/GenBank/DDBJ databases">
        <authorList>
            <person name="Sun Q."/>
            <person name="Mori K."/>
        </authorList>
    </citation>
    <scope>NUCLEOTIDE SEQUENCE [LARGE SCALE GENOMIC DNA]</scope>
    <source>
        <strain evidence="4 5">NCAIM B.02610</strain>
    </source>
</reference>
<dbReference type="Pfam" id="PF17479">
    <property type="entry name" value="DUF3048_C"/>
    <property type="match status" value="1"/>
</dbReference>
<protein>
    <submittedName>
        <fullName evidence="4">DUF3048 domain-containing protein</fullName>
    </submittedName>
</protein>
<proteinExistence type="predicted"/>
<comment type="caution">
    <text evidence="4">The sequence shown here is derived from an EMBL/GenBank/DDBJ whole genome shotgun (WGS) entry which is preliminary data.</text>
</comment>
<dbReference type="Pfam" id="PF11258">
    <property type="entry name" value="DUF3048"/>
    <property type="match status" value="1"/>
</dbReference>
<feature type="chain" id="PRO_5045612401" evidence="1">
    <location>
        <begin position="20"/>
        <end position="351"/>
    </location>
</feature>
<dbReference type="Gene3D" id="3.50.90.10">
    <property type="entry name" value="YerB-like"/>
    <property type="match status" value="1"/>
</dbReference>
<name>A0ABV6K7F8_9BACI</name>
<dbReference type="InterPro" id="IPR021416">
    <property type="entry name" value="DUF3048_N"/>
</dbReference>
<dbReference type="InterPro" id="IPR023158">
    <property type="entry name" value="YerB-like_sf"/>
</dbReference>
<evidence type="ECO:0000256" key="1">
    <source>
        <dbReference type="SAM" id="SignalP"/>
    </source>
</evidence>
<evidence type="ECO:0000259" key="2">
    <source>
        <dbReference type="Pfam" id="PF11258"/>
    </source>
</evidence>
<feature type="domain" description="DUF3048" evidence="2">
    <location>
        <begin position="55"/>
        <end position="193"/>
    </location>
</feature>
<dbReference type="SUPFAM" id="SSF159774">
    <property type="entry name" value="YerB-like"/>
    <property type="match status" value="1"/>
</dbReference>
<keyword evidence="1" id="KW-0732">Signal</keyword>
<dbReference type="InterPro" id="IPR035328">
    <property type="entry name" value="DUF3048_C"/>
</dbReference>
<dbReference type="PROSITE" id="PS51257">
    <property type="entry name" value="PROKAR_LIPOPROTEIN"/>
    <property type="match status" value="1"/>
</dbReference>
<sequence>MSKKMSFPLFLAALFVVGACNNNQVIEPEVEDQIEESIVEDEAEAPPFYTYPLNGLKAQEPVDRRVIGVSINNHPAARPQSGLGDADIVFEILSEFEVTRLVAMFHSQLPERVGPIRSARPYHIELVNGYNGMFVTHGWSPEAQRLLESGEADFLNGLFYDGTLFQRSTERKAPHNSYITSDHMLEGLEAKGYELTGEIPNLAFYESEDIYVAGPSGKEVEINYYDLNRVTYRYVEEVGLYERFNGDQQTIDHETGLPIQLANLLIIETEHTVLDDKGRRAIDLTSGGKAILFQSGIANEIRWENQNGKIVPVKDGQVVPLKPGQTWVNVVPTSPGLNESVTHLAQKESVE</sequence>
<dbReference type="Proteomes" id="UP001589838">
    <property type="component" value="Unassembled WGS sequence"/>
</dbReference>
<dbReference type="EMBL" id="JBHLUX010000003">
    <property type="protein sequence ID" value="MFC0469251.1"/>
    <property type="molecule type" value="Genomic_DNA"/>
</dbReference>